<keyword evidence="1" id="KW-0472">Membrane</keyword>
<evidence type="ECO:0000313" key="2">
    <source>
        <dbReference type="EMBL" id="EAX94015.1"/>
    </source>
</evidence>
<organism evidence="2 3">
    <name type="scientific">Trichomonas vaginalis (strain ATCC PRA-98 / G3)</name>
    <dbReference type="NCBI Taxonomy" id="412133"/>
    <lineage>
        <taxon>Eukaryota</taxon>
        <taxon>Metamonada</taxon>
        <taxon>Parabasalia</taxon>
        <taxon>Trichomonadida</taxon>
        <taxon>Trichomonadidae</taxon>
        <taxon>Trichomonas</taxon>
    </lineage>
</organism>
<reference evidence="2" key="2">
    <citation type="journal article" date="2007" name="Science">
        <title>Draft genome sequence of the sexually transmitted pathogen Trichomonas vaginalis.</title>
        <authorList>
            <person name="Carlton J.M."/>
            <person name="Hirt R.P."/>
            <person name="Silva J.C."/>
            <person name="Delcher A.L."/>
            <person name="Schatz M."/>
            <person name="Zhao Q."/>
            <person name="Wortman J.R."/>
            <person name="Bidwell S.L."/>
            <person name="Alsmark U.C.M."/>
            <person name="Besteiro S."/>
            <person name="Sicheritz-Ponten T."/>
            <person name="Noel C.J."/>
            <person name="Dacks J.B."/>
            <person name="Foster P.G."/>
            <person name="Simillion C."/>
            <person name="Van de Peer Y."/>
            <person name="Miranda-Saavedra D."/>
            <person name="Barton G.J."/>
            <person name="Westrop G.D."/>
            <person name="Mueller S."/>
            <person name="Dessi D."/>
            <person name="Fiori P.L."/>
            <person name="Ren Q."/>
            <person name="Paulsen I."/>
            <person name="Zhang H."/>
            <person name="Bastida-Corcuera F.D."/>
            <person name="Simoes-Barbosa A."/>
            <person name="Brown M.T."/>
            <person name="Hayes R.D."/>
            <person name="Mukherjee M."/>
            <person name="Okumura C.Y."/>
            <person name="Schneider R."/>
            <person name="Smith A.J."/>
            <person name="Vanacova S."/>
            <person name="Villalvazo M."/>
            <person name="Haas B.J."/>
            <person name="Pertea M."/>
            <person name="Feldblyum T.V."/>
            <person name="Utterback T.R."/>
            <person name="Shu C.L."/>
            <person name="Osoegawa K."/>
            <person name="de Jong P.J."/>
            <person name="Hrdy I."/>
            <person name="Horvathova L."/>
            <person name="Zubacova Z."/>
            <person name="Dolezal P."/>
            <person name="Malik S.B."/>
            <person name="Logsdon J.M. Jr."/>
            <person name="Henze K."/>
            <person name="Gupta A."/>
            <person name="Wang C.C."/>
            <person name="Dunne R.L."/>
            <person name="Upcroft J.A."/>
            <person name="Upcroft P."/>
            <person name="White O."/>
            <person name="Salzberg S.L."/>
            <person name="Tang P."/>
            <person name="Chiu C.-H."/>
            <person name="Lee Y.-S."/>
            <person name="Embley T.M."/>
            <person name="Coombs G.H."/>
            <person name="Mottram J.C."/>
            <person name="Tachezy J."/>
            <person name="Fraser-Liggett C.M."/>
            <person name="Johnson P.J."/>
        </authorList>
    </citation>
    <scope>NUCLEOTIDE SEQUENCE [LARGE SCALE GENOMIC DNA]</scope>
    <source>
        <strain evidence="2">G3</strain>
    </source>
</reference>
<dbReference type="VEuPathDB" id="TrichDB:TVAG_082220"/>
<dbReference type="EMBL" id="DS113880">
    <property type="protein sequence ID" value="EAX94015.1"/>
    <property type="molecule type" value="Genomic_DNA"/>
</dbReference>
<dbReference type="AlphaFoldDB" id="A2FM48"/>
<evidence type="ECO:0000256" key="1">
    <source>
        <dbReference type="SAM" id="Phobius"/>
    </source>
</evidence>
<dbReference type="VEuPathDB" id="TrichDB:TVAGG3_0684940"/>
<keyword evidence="1" id="KW-0812">Transmembrane</keyword>
<feature type="transmembrane region" description="Helical" evidence="1">
    <location>
        <begin position="55"/>
        <end position="74"/>
    </location>
</feature>
<dbReference type="InParanoid" id="A2FM48"/>
<evidence type="ECO:0000313" key="3">
    <source>
        <dbReference type="Proteomes" id="UP000001542"/>
    </source>
</evidence>
<feature type="transmembrane region" description="Helical" evidence="1">
    <location>
        <begin position="86"/>
        <end position="105"/>
    </location>
</feature>
<proteinExistence type="predicted"/>
<feature type="transmembrane region" description="Helical" evidence="1">
    <location>
        <begin position="187"/>
        <end position="209"/>
    </location>
</feature>
<keyword evidence="1" id="KW-1133">Transmembrane helix</keyword>
<feature type="transmembrane region" description="Helical" evidence="1">
    <location>
        <begin position="253"/>
        <end position="277"/>
    </location>
</feature>
<feature type="transmembrane region" description="Helical" evidence="1">
    <location>
        <begin position="618"/>
        <end position="636"/>
    </location>
</feature>
<name>A2FM48_TRIV3</name>
<feature type="transmembrane region" description="Helical" evidence="1">
    <location>
        <begin position="111"/>
        <end position="134"/>
    </location>
</feature>
<dbReference type="OrthoDB" id="10624913at2759"/>
<feature type="transmembrane region" description="Helical" evidence="1">
    <location>
        <begin position="284"/>
        <end position="305"/>
    </location>
</feature>
<accession>A2FM48</accession>
<protein>
    <submittedName>
        <fullName evidence="2">Uncharacterized protein</fullName>
    </submittedName>
</protein>
<feature type="transmembrane region" description="Helical" evidence="1">
    <location>
        <begin position="311"/>
        <end position="332"/>
    </location>
</feature>
<gene>
    <name evidence="2" type="ORF">TVAG_082220</name>
</gene>
<keyword evidence="3" id="KW-1185">Reference proteome</keyword>
<sequence length="638" mass="73042">MEEIQSTSTQNSDDFSSSLSSRLSGLVDIPLSTRIRENVSSLFNFLDIYGPKIPLLHTIVSFIRFFQLIGGAFMASNNDIFDQKTLAFRAINIITVFFHVIPVQYRFGNEYIFLYIINAVLILFGIYLLVCAFIYKKTSAISRFSIVLLTLFMSFVPWLLILISVQYAGQIISAYLAKVYKIEMKSLFAVILTCVCCFTYTWTLVKCYTRTLTFRAMSFQTVESRPQCRLFTTTNLVTFVSSLTSYLTKWPSVGCIVISAFCFLYNAKTVFGCATFVKPVHQTMVLSGSIFGALLSFASIAPITIGKPWPIFFYAIFAGLFVIVFLISDLFIKRRIRVDLLTLDEFEASGDFDVIGSMKKFKQSVVTGFSYGHKVCLNFSVFKAAAQKWPDQLIVWLIYAKFASIYPELSNTLEFIGSNLKGLVKKNQEAEFYLANIGQILKTRETKFTPQLKSKISKIQKYFDKSKNRLRNIWDLVLQGNVSEMDTAIRSTYESVEKSEVEINQLLMLYPNNRFVARQYARFQLEIKSDAVTYKKWNENLKLLQKGIQIHPDTLHELGQIAFEDIPEHSDETVTAAKVTTTKQESFGMDDGNIYDEDLDFQQVESLKDLIDNHKIPAIRYMYLSSVFSFVFLIFVHF</sequence>
<reference evidence="2" key="1">
    <citation type="submission" date="2006-10" db="EMBL/GenBank/DDBJ databases">
        <authorList>
            <person name="Amadeo P."/>
            <person name="Zhao Q."/>
            <person name="Wortman J."/>
            <person name="Fraser-Liggett C."/>
            <person name="Carlton J."/>
        </authorList>
    </citation>
    <scope>NUCLEOTIDE SEQUENCE</scope>
    <source>
        <strain evidence="2">G3</strain>
    </source>
</reference>
<dbReference type="Proteomes" id="UP000001542">
    <property type="component" value="Unassembled WGS sequence"/>
</dbReference>
<dbReference type="KEGG" id="tva:4751741"/>
<feature type="transmembrane region" description="Helical" evidence="1">
    <location>
        <begin position="146"/>
        <end position="167"/>
    </location>
</feature>